<keyword evidence="5" id="KW-1185">Reference proteome</keyword>
<dbReference type="SMART" id="SM00304">
    <property type="entry name" value="HAMP"/>
    <property type="match status" value="1"/>
</dbReference>
<dbReference type="FunFam" id="1.10.287.950:FF:000001">
    <property type="entry name" value="Methyl-accepting chemotaxis sensory transducer"/>
    <property type="match status" value="1"/>
</dbReference>
<accession>I1XMF4</accession>
<evidence type="ECO:0000256" key="3">
    <source>
        <dbReference type="ARBA" id="ARBA00029447"/>
    </source>
</evidence>
<dbReference type="Proteomes" id="UP000009144">
    <property type="component" value="Chromosome"/>
</dbReference>
<dbReference type="RefSeq" id="WP_014707934.1">
    <property type="nucleotide sequence ID" value="NC_017857.3"/>
</dbReference>
<reference evidence="4 5" key="1">
    <citation type="journal article" date="2012" name="J. Bacteriol.">
        <title>Complete genome sequences of Methylophaga sp. strain JAM1 and Methylophaga sp. strain JAM7.</title>
        <authorList>
            <person name="Villeneuve C."/>
            <person name="Martineau C."/>
            <person name="Mauffrey F."/>
            <person name="Villemur R."/>
        </authorList>
    </citation>
    <scope>NUCLEOTIDE SEQUENCE [LARGE SCALE GENOMIC DNA]</scope>
    <source>
        <strain evidence="4 5">JAM1</strain>
    </source>
</reference>
<dbReference type="Gene3D" id="1.10.287.950">
    <property type="entry name" value="Methyl-accepting chemotaxis protein"/>
    <property type="match status" value="1"/>
</dbReference>
<evidence type="ECO:0000256" key="1">
    <source>
        <dbReference type="ARBA" id="ARBA00004370"/>
    </source>
</evidence>
<dbReference type="eggNOG" id="COG0840">
    <property type="taxonomic scope" value="Bacteria"/>
</dbReference>
<evidence type="ECO:0000256" key="2">
    <source>
        <dbReference type="ARBA" id="ARBA00023224"/>
    </source>
</evidence>
<sequence>MRFAVSLMSKLSYPKKMAVIAAIFLFPLTITFVSLVNSLNSGINASILEQRGLKYIDTVRPLYQKLAQHRGLINTYHSGQINLESDIINLREQISAQINTIEKNNSELGTELNINTLWSEIKNNWTQIESNSFSSPAGNIFQEHTLLIAKINNLFELVSEHSGLVLDPELDSSFIIEALVYRLPKVTENLGQMRGLASGLASKRQISQDEKTQLITFFSNILSDSESADKALNRASYEKPELESVLDTFLENRIAAFNNFINIINEEFLSNDFLTVNSKEVFESGTQAIAANYKLYDALVPVLDTLLQERIDRLKSERTMLILIIIAALSISIYLFIGFYRSTIEVIQNLVLATDQIANGDLTIEVQSSTQDESRQIVDALNKMTKHLNGMVNQLRNNASLLATASEELSSTTSQAKTNSLEQQNQSEQIATAMTEMSSTVKEIAKNAEMLAAEVKNATNDGLSSQKVIDDSIRSINKLADGVGNAVIAMQELTQSSQEIGSVLTVIKGVAEQTNLLALNAAIEAARAGEHGRGFAVVADEVRVLATRTQDSAKQIEAMIENLQQHTKQAADVMLIEKDNAQYVSQCTESATQSMHNIVESMTQISDMSTHVASAAEEQGLVSEEINRNVTYVHDLSSENLMGAEQIALATNELAKLASEMENIVQRFKV</sequence>
<dbReference type="GO" id="GO:0007165">
    <property type="term" value="P:signal transduction"/>
    <property type="evidence" value="ECO:0007669"/>
    <property type="project" value="UniProtKB-KW"/>
</dbReference>
<dbReference type="SMART" id="SM00283">
    <property type="entry name" value="MA"/>
    <property type="match status" value="1"/>
</dbReference>
<dbReference type="Pfam" id="PF00015">
    <property type="entry name" value="MCPsignal"/>
    <property type="match status" value="1"/>
</dbReference>
<dbReference type="PANTHER" id="PTHR32089">
    <property type="entry name" value="METHYL-ACCEPTING CHEMOTAXIS PROTEIN MCPB"/>
    <property type="match status" value="1"/>
</dbReference>
<evidence type="ECO:0000313" key="5">
    <source>
        <dbReference type="Proteomes" id="UP000009144"/>
    </source>
</evidence>
<dbReference type="PATRIC" id="fig|754476.3.peg.2738"/>
<dbReference type="PANTHER" id="PTHR32089:SF120">
    <property type="entry name" value="METHYL-ACCEPTING CHEMOTAXIS PROTEIN TLPQ"/>
    <property type="match status" value="1"/>
</dbReference>
<dbReference type="HOGENOM" id="CLU_000445_107_27_6"/>
<dbReference type="GO" id="GO:0006935">
    <property type="term" value="P:chemotaxis"/>
    <property type="evidence" value="ECO:0007669"/>
    <property type="project" value="UniProtKB-ARBA"/>
</dbReference>
<evidence type="ECO:0000313" key="4">
    <source>
        <dbReference type="EMBL" id="AFI85573.1"/>
    </source>
</evidence>
<dbReference type="KEGG" id="mej:Q7A_2791"/>
<comment type="subcellular location">
    <subcellularLocation>
        <location evidence="1">Membrane</location>
    </subcellularLocation>
</comment>
<dbReference type="GO" id="GO:0016020">
    <property type="term" value="C:membrane"/>
    <property type="evidence" value="ECO:0007669"/>
    <property type="project" value="UniProtKB-SubCell"/>
</dbReference>
<organism evidence="4 5">
    <name type="scientific">Methylophaga nitratireducenticrescens</name>
    <dbReference type="NCBI Taxonomy" id="754476"/>
    <lineage>
        <taxon>Bacteria</taxon>
        <taxon>Pseudomonadati</taxon>
        <taxon>Pseudomonadota</taxon>
        <taxon>Gammaproteobacteria</taxon>
        <taxon>Thiotrichales</taxon>
        <taxon>Piscirickettsiaceae</taxon>
        <taxon>Methylophaga</taxon>
    </lineage>
</organism>
<dbReference type="SUPFAM" id="SSF58104">
    <property type="entry name" value="Methyl-accepting chemotaxis protein (MCP) signaling domain"/>
    <property type="match status" value="1"/>
</dbReference>
<dbReference type="AlphaFoldDB" id="I1XMF4"/>
<dbReference type="CDD" id="cd06225">
    <property type="entry name" value="HAMP"/>
    <property type="match status" value="1"/>
</dbReference>
<name>I1XMF4_METNJ</name>
<protein>
    <submittedName>
        <fullName evidence="4">Methyl-accepting chemotaxis protein I (Serine chemoreceptor protein)</fullName>
    </submittedName>
</protein>
<dbReference type="InterPro" id="IPR003660">
    <property type="entry name" value="HAMP_dom"/>
</dbReference>
<reference evidence="4 5" key="2">
    <citation type="journal article" date="2013" name="Int. J. Syst. Evol. Microbiol.">
        <title>Methylophaga nitratireducenticrescens sp. nov. and Methylophaga frappieri sp. nov., isolated from the biofilm of the methanol-fed denitrification system treating the seawater at the Montreal Biodome.</title>
        <authorList>
            <person name="Villeneuve C."/>
            <person name="Martineau C."/>
            <person name="Mauffrey F."/>
            <person name="Villemur R."/>
        </authorList>
    </citation>
    <scope>NUCLEOTIDE SEQUENCE [LARGE SCALE GENOMIC DNA]</scope>
    <source>
        <strain evidence="4 5">JAM1</strain>
    </source>
</reference>
<dbReference type="PROSITE" id="PS50885">
    <property type="entry name" value="HAMP"/>
    <property type="match status" value="1"/>
</dbReference>
<gene>
    <name evidence="4" type="ordered locus">Q7A_2791</name>
</gene>
<proteinExistence type="inferred from homology"/>
<dbReference type="STRING" id="754476.Q7A_2791"/>
<dbReference type="CDD" id="cd11386">
    <property type="entry name" value="MCP_signal"/>
    <property type="match status" value="1"/>
</dbReference>
<dbReference type="InterPro" id="IPR004089">
    <property type="entry name" value="MCPsignal_dom"/>
</dbReference>
<comment type="similarity">
    <text evidence="3">Belongs to the methyl-accepting chemotaxis (MCP) protein family.</text>
</comment>
<dbReference type="EMBL" id="CP003390">
    <property type="protein sequence ID" value="AFI85573.1"/>
    <property type="molecule type" value="Genomic_DNA"/>
</dbReference>
<keyword evidence="2" id="KW-0807">Transducer</keyword>
<dbReference type="PROSITE" id="PS50111">
    <property type="entry name" value="CHEMOTAXIS_TRANSDUC_2"/>
    <property type="match status" value="1"/>
</dbReference>